<evidence type="ECO:0000313" key="3">
    <source>
        <dbReference type="Proteomes" id="UP000054477"/>
    </source>
</evidence>
<keyword evidence="1" id="KW-0472">Membrane</keyword>
<reference evidence="3" key="2">
    <citation type="submission" date="2015-01" db="EMBL/GenBank/DDBJ databases">
        <title>Evolutionary Origins and Diversification of the Mycorrhizal Mutualists.</title>
        <authorList>
            <consortium name="DOE Joint Genome Institute"/>
            <consortium name="Mycorrhizal Genomics Consortium"/>
            <person name="Kohler A."/>
            <person name="Kuo A."/>
            <person name="Nagy L.G."/>
            <person name="Floudas D."/>
            <person name="Copeland A."/>
            <person name="Barry K.W."/>
            <person name="Cichocki N."/>
            <person name="Veneault-Fourrey C."/>
            <person name="LaButti K."/>
            <person name="Lindquist E.A."/>
            <person name="Lipzen A."/>
            <person name="Lundell T."/>
            <person name="Morin E."/>
            <person name="Murat C."/>
            <person name="Riley R."/>
            <person name="Ohm R."/>
            <person name="Sun H."/>
            <person name="Tunlid A."/>
            <person name="Henrissat B."/>
            <person name="Grigoriev I.V."/>
            <person name="Hibbett D.S."/>
            <person name="Martin F."/>
        </authorList>
    </citation>
    <scope>NUCLEOTIDE SEQUENCE [LARGE SCALE GENOMIC DNA]</scope>
    <source>
        <strain evidence="3">LaAM-08-1</strain>
    </source>
</reference>
<name>A0A0C9XWV5_9AGAR</name>
<evidence type="ECO:0000256" key="1">
    <source>
        <dbReference type="SAM" id="Phobius"/>
    </source>
</evidence>
<keyword evidence="1" id="KW-1133">Transmembrane helix</keyword>
<dbReference type="Proteomes" id="UP000054477">
    <property type="component" value="Unassembled WGS sequence"/>
</dbReference>
<dbReference type="OrthoDB" id="630188at2759"/>
<keyword evidence="1" id="KW-0812">Transmembrane</keyword>
<reference evidence="2 3" key="1">
    <citation type="submission" date="2014-04" db="EMBL/GenBank/DDBJ databases">
        <authorList>
            <consortium name="DOE Joint Genome Institute"/>
            <person name="Kuo A."/>
            <person name="Kohler A."/>
            <person name="Nagy L.G."/>
            <person name="Floudas D."/>
            <person name="Copeland A."/>
            <person name="Barry K.W."/>
            <person name="Cichocki N."/>
            <person name="Veneault-Fourrey C."/>
            <person name="LaButti K."/>
            <person name="Lindquist E.A."/>
            <person name="Lipzen A."/>
            <person name="Lundell T."/>
            <person name="Morin E."/>
            <person name="Murat C."/>
            <person name="Sun H."/>
            <person name="Tunlid A."/>
            <person name="Henrissat B."/>
            <person name="Grigoriev I.V."/>
            <person name="Hibbett D.S."/>
            <person name="Martin F."/>
            <person name="Nordberg H.P."/>
            <person name="Cantor M.N."/>
            <person name="Hua S.X."/>
        </authorList>
    </citation>
    <scope>NUCLEOTIDE SEQUENCE [LARGE SCALE GENOMIC DNA]</scope>
    <source>
        <strain evidence="2 3">LaAM-08-1</strain>
    </source>
</reference>
<protein>
    <submittedName>
        <fullName evidence="2">Uncharacterized protein</fullName>
    </submittedName>
</protein>
<evidence type="ECO:0000313" key="2">
    <source>
        <dbReference type="EMBL" id="KIK00398.1"/>
    </source>
</evidence>
<organism evidence="2 3">
    <name type="scientific">Laccaria amethystina LaAM-08-1</name>
    <dbReference type="NCBI Taxonomy" id="1095629"/>
    <lineage>
        <taxon>Eukaryota</taxon>
        <taxon>Fungi</taxon>
        <taxon>Dikarya</taxon>
        <taxon>Basidiomycota</taxon>
        <taxon>Agaricomycotina</taxon>
        <taxon>Agaricomycetes</taxon>
        <taxon>Agaricomycetidae</taxon>
        <taxon>Agaricales</taxon>
        <taxon>Agaricineae</taxon>
        <taxon>Hydnangiaceae</taxon>
        <taxon>Laccaria</taxon>
    </lineage>
</organism>
<dbReference type="HOGENOM" id="CLU_631716_0_0_1"/>
<gene>
    <name evidence="2" type="ORF">K443DRAFT_611373</name>
</gene>
<dbReference type="EMBL" id="KN838626">
    <property type="protein sequence ID" value="KIK00398.1"/>
    <property type="molecule type" value="Genomic_DNA"/>
</dbReference>
<accession>A0A0C9XWV5</accession>
<feature type="transmembrane region" description="Helical" evidence="1">
    <location>
        <begin position="16"/>
        <end position="35"/>
    </location>
</feature>
<proteinExistence type="predicted"/>
<sequence length="469" mass="52796">MFCTKFCGVSTKTRRAVGLGASLSALIFIILYANLLQTLPYLYGLVSKPVALPRYRDPTYGKWISSPRGVADANLWNKFHTCHPDFSPTAGGSVGRNKEKEQKIRSRRVASWEWILEDGKPPREWDTEAFIERSLKSRGGFVFIGDSVAGQMMSDLQTLLGQHHGDHPRQVTEGIELEDNNIFVSASWLTLSPKNPLYDRLLAKPSLTEVPLARFSEPIFTMYRSDNLLTEDELDNILRTVGMTEPLNRNHHRGKGDWRQGLRNLSMGASWPGELDTIVVVNTGPHYSPLHMAPANDDQLIKSYEIVIKKVYDFLSAPPVPMLAFFRATSPAHQNCGAYSQPVASNSSAAENPAPEWHNFGWHLFPEFNRIAKKFFADQNSKTRYLDIWPLSVQRPDAHTGWHKDQFDCLHVGALFVLRLIFNSIKNSGVNPPLQRGGYGIYGIQFKKRACDSVIVRDFIAPSGERSVP</sequence>
<keyword evidence="3" id="KW-1185">Reference proteome</keyword>
<dbReference type="AlphaFoldDB" id="A0A0C9XWV5"/>